<evidence type="ECO:0000313" key="9">
    <source>
        <dbReference type="Proteomes" id="UP000261080"/>
    </source>
</evidence>
<keyword evidence="2 5" id="KW-0808">Transferase</keyword>
<evidence type="ECO:0000256" key="1">
    <source>
        <dbReference type="ARBA" id="ARBA00022603"/>
    </source>
</evidence>
<dbReference type="InterPro" id="IPR002052">
    <property type="entry name" value="DNA_methylase_N6_adenine_CS"/>
</dbReference>
<comment type="catalytic activity">
    <reaction evidence="4 5">
        <text>L-glutaminyl-[peptide chain release factor] + S-adenosyl-L-methionine = N(5)-methyl-L-glutaminyl-[peptide chain release factor] + S-adenosyl-L-homocysteine + H(+)</text>
        <dbReference type="Rhea" id="RHEA:42896"/>
        <dbReference type="Rhea" id="RHEA-COMP:10271"/>
        <dbReference type="Rhea" id="RHEA-COMP:10272"/>
        <dbReference type="ChEBI" id="CHEBI:15378"/>
        <dbReference type="ChEBI" id="CHEBI:30011"/>
        <dbReference type="ChEBI" id="CHEBI:57856"/>
        <dbReference type="ChEBI" id="CHEBI:59789"/>
        <dbReference type="ChEBI" id="CHEBI:61891"/>
        <dbReference type="EC" id="2.1.1.297"/>
    </reaction>
</comment>
<dbReference type="InterPro" id="IPR029063">
    <property type="entry name" value="SAM-dependent_MTases_sf"/>
</dbReference>
<dbReference type="Pfam" id="PF17827">
    <property type="entry name" value="PrmC_N"/>
    <property type="match status" value="1"/>
</dbReference>
<reference evidence="8 9" key="1">
    <citation type="submission" date="2018-08" db="EMBL/GenBank/DDBJ databases">
        <title>A genome reference for cultivated species of the human gut microbiota.</title>
        <authorList>
            <person name="Zou Y."/>
            <person name="Xue W."/>
            <person name="Luo G."/>
        </authorList>
    </citation>
    <scope>NUCLEOTIDE SEQUENCE [LARGE SCALE GENOMIC DNA]</scope>
    <source>
        <strain evidence="8 9">AF37-2AT</strain>
    </source>
</reference>
<dbReference type="RefSeq" id="WP_024732934.1">
    <property type="nucleotide sequence ID" value="NZ_CALBAT010000028.1"/>
</dbReference>
<evidence type="ECO:0000259" key="7">
    <source>
        <dbReference type="Pfam" id="PF17827"/>
    </source>
</evidence>
<gene>
    <name evidence="5 8" type="primary">prmC</name>
    <name evidence="8" type="ORF">DW016_10750</name>
</gene>
<dbReference type="PANTHER" id="PTHR18895">
    <property type="entry name" value="HEMK METHYLTRANSFERASE"/>
    <property type="match status" value="1"/>
</dbReference>
<evidence type="ECO:0000256" key="5">
    <source>
        <dbReference type="HAMAP-Rule" id="MF_02126"/>
    </source>
</evidence>
<dbReference type="GeneID" id="97193163"/>
<dbReference type="EC" id="2.1.1.297" evidence="5"/>
<keyword evidence="1 5" id="KW-0489">Methyltransferase</keyword>
<keyword evidence="9" id="KW-1185">Reference proteome</keyword>
<dbReference type="HAMAP" id="MF_02126">
    <property type="entry name" value="RF_methyltr_PrmC"/>
    <property type="match status" value="1"/>
</dbReference>
<evidence type="ECO:0000256" key="3">
    <source>
        <dbReference type="ARBA" id="ARBA00022691"/>
    </source>
</evidence>
<dbReference type="EMBL" id="QVLX01000005">
    <property type="protein sequence ID" value="RGE86519.1"/>
    <property type="molecule type" value="Genomic_DNA"/>
</dbReference>
<keyword evidence="3 5" id="KW-0949">S-adenosyl-L-methionine</keyword>
<dbReference type="GO" id="GO:0102559">
    <property type="term" value="F:peptide chain release factor N(5)-glutamine methyltransferase activity"/>
    <property type="evidence" value="ECO:0007669"/>
    <property type="project" value="UniProtKB-EC"/>
</dbReference>
<comment type="similarity">
    <text evidence="5">Belongs to the protein N5-glutamine methyltransferase family. PrmC subfamily.</text>
</comment>
<name>A0A3E3K1C6_9FIRM</name>
<feature type="binding site" evidence="5">
    <location>
        <position position="143"/>
    </location>
    <ligand>
        <name>S-adenosyl-L-methionine</name>
        <dbReference type="ChEBI" id="CHEBI:59789"/>
    </ligand>
</feature>
<comment type="caution">
    <text evidence="5">Lacks conserved residue(s) required for the propagation of feature annotation.</text>
</comment>
<dbReference type="PROSITE" id="PS00092">
    <property type="entry name" value="N6_MTASE"/>
    <property type="match status" value="1"/>
</dbReference>
<dbReference type="SUPFAM" id="SSF53335">
    <property type="entry name" value="S-adenosyl-L-methionine-dependent methyltransferases"/>
    <property type="match status" value="1"/>
</dbReference>
<feature type="domain" description="Methyltransferase small" evidence="6">
    <location>
        <begin position="98"/>
        <end position="195"/>
    </location>
</feature>
<organism evidence="8 9">
    <name type="scientific">Sellimonas intestinalis</name>
    <dbReference type="NCBI Taxonomy" id="1653434"/>
    <lineage>
        <taxon>Bacteria</taxon>
        <taxon>Bacillati</taxon>
        <taxon>Bacillota</taxon>
        <taxon>Clostridia</taxon>
        <taxon>Lachnospirales</taxon>
        <taxon>Lachnospiraceae</taxon>
        <taxon>Sellimonas</taxon>
    </lineage>
</organism>
<dbReference type="InterPro" id="IPR050320">
    <property type="entry name" value="N5-glutamine_MTase"/>
</dbReference>
<dbReference type="InterPro" id="IPR040758">
    <property type="entry name" value="PrmC_N"/>
</dbReference>
<dbReference type="NCBIfam" id="TIGR00536">
    <property type="entry name" value="hemK_fam"/>
    <property type="match status" value="1"/>
</dbReference>
<evidence type="ECO:0000259" key="6">
    <source>
        <dbReference type="Pfam" id="PF05175"/>
    </source>
</evidence>
<evidence type="ECO:0000256" key="4">
    <source>
        <dbReference type="ARBA" id="ARBA00048391"/>
    </source>
</evidence>
<comment type="caution">
    <text evidence="8">The sequence shown here is derived from an EMBL/GenBank/DDBJ whole genome shotgun (WGS) entry which is preliminary data.</text>
</comment>
<dbReference type="InterPro" id="IPR019874">
    <property type="entry name" value="RF_methyltr_PrmC"/>
</dbReference>
<proteinExistence type="inferred from homology"/>
<accession>A0A3E3K1C6</accession>
<dbReference type="Gene3D" id="1.10.8.10">
    <property type="entry name" value="DNA helicase RuvA subunit, C-terminal domain"/>
    <property type="match status" value="1"/>
</dbReference>
<dbReference type="OrthoDB" id="9800643at2"/>
<dbReference type="NCBIfam" id="TIGR03534">
    <property type="entry name" value="RF_mod_PrmC"/>
    <property type="match status" value="1"/>
</dbReference>
<protein>
    <recommendedName>
        <fullName evidence="5">Release factor glutamine methyltransferase</fullName>
        <shortName evidence="5">RF MTase</shortName>
        <ecNumber evidence="5">2.1.1.297</ecNumber>
    </recommendedName>
    <alternativeName>
        <fullName evidence="5">N5-glutamine methyltransferase PrmC</fullName>
    </alternativeName>
    <alternativeName>
        <fullName evidence="5">Protein-(glutamine-N5) MTase PrmC</fullName>
    </alternativeName>
    <alternativeName>
        <fullName evidence="5">Protein-glutamine N-methyltransferase PrmC</fullName>
    </alternativeName>
</protein>
<dbReference type="Proteomes" id="UP000261080">
    <property type="component" value="Unassembled WGS sequence"/>
</dbReference>
<dbReference type="Pfam" id="PF05175">
    <property type="entry name" value="MTS"/>
    <property type="match status" value="1"/>
</dbReference>
<dbReference type="GO" id="GO:0032259">
    <property type="term" value="P:methylation"/>
    <property type="evidence" value="ECO:0007669"/>
    <property type="project" value="UniProtKB-KW"/>
</dbReference>
<dbReference type="AlphaFoldDB" id="A0A3E3K1C6"/>
<comment type="function">
    <text evidence="5">Methylates the class 1 translation termination release factors RF1/PrfA and RF2/PrfB on the glutamine residue of the universally conserved GGQ motif.</text>
</comment>
<feature type="domain" description="Release factor glutamine methyltransferase N-terminal" evidence="7">
    <location>
        <begin position="5"/>
        <end position="75"/>
    </location>
</feature>
<dbReference type="GO" id="GO:0003676">
    <property type="term" value="F:nucleic acid binding"/>
    <property type="evidence" value="ECO:0007669"/>
    <property type="project" value="InterPro"/>
</dbReference>
<feature type="binding site" evidence="5">
    <location>
        <position position="187"/>
    </location>
    <ligand>
        <name>S-adenosyl-L-methionine</name>
        <dbReference type="ChEBI" id="CHEBI:59789"/>
    </ligand>
</feature>
<feature type="binding site" evidence="5">
    <location>
        <begin position="187"/>
        <end position="190"/>
    </location>
    <ligand>
        <name>substrate</name>
    </ligand>
</feature>
<evidence type="ECO:0000256" key="2">
    <source>
        <dbReference type="ARBA" id="ARBA00022679"/>
    </source>
</evidence>
<sequence>MTYREVWNWGKEILRHAGIPEADLDAWFLLEYVTGMTKTQYYVRDQEEMDSAKRKAYEEYIKRRGERIPLQHITGVQEFMGYPFAVDETVLIPRQDTEILVEEADRVARQSKAERILDVCTGSGCVLLSLLKMDERRRGVGSDLSGDALKVAEMNREKLGISKERCTFFKSDLFEKIEGDYDLIVSNPPYIRTEEIEKLQEEVRLYDPYEALDGKEDGLYFYRRMISEAELYLRKGGSLLFEIGYDQAEEVSGLFKEAGFEQIRVKKDLAGLDRVVGGVYNKARENEEELTNV</sequence>
<evidence type="ECO:0000313" key="8">
    <source>
        <dbReference type="EMBL" id="RGE86519.1"/>
    </source>
</evidence>
<dbReference type="InterPro" id="IPR007848">
    <property type="entry name" value="Small_mtfrase_dom"/>
</dbReference>
<dbReference type="Gene3D" id="3.40.50.150">
    <property type="entry name" value="Vaccinia Virus protein VP39"/>
    <property type="match status" value="1"/>
</dbReference>
<dbReference type="CDD" id="cd02440">
    <property type="entry name" value="AdoMet_MTases"/>
    <property type="match status" value="1"/>
</dbReference>
<dbReference type="InterPro" id="IPR004556">
    <property type="entry name" value="HemK-like"/>
</dbReference>
<dbReference type="PANTHER" id="PTHR18895:SF74">
    <property type="entry name" value="MTRF1L RELEASE FACTOR GLUTAMINE METHYLTRANSFERASE"/>
    <property type="match status" value="1"/>
</dbReference>